<comment type="caution">
    <text evidence="2">The sequence shown here is derived from an EMBL/GenBank/DDBJ whole genome shotgun (WGS) entry which is preliminary data.</text>
</comment>
<reference evidence="2" key="1">
    <citation type="journal article" date="2014" name="Front. Microbiol.">
        <title>High frequency of phylogenetically diverse reductive dehalogenase-homologous genes in deep subseafloor sedimentary metagenomes.</title>
        <authorList>
            <person name="Kawai M."/>
            <person name="Futagami T."/>
            <person name="Toyoda A."/>
            <person name="Takaki Y."/>
            <person name="Nishi S."/>
            <person name="Hori S."/>
            <person name="Arai W."/>
            <person name="Tsubouchi T."/>
            <person name="Morono Y."/>
            <person name="Uchiyama I."/>
            <person name="Ito T."/>
            <person name="Fujiyama A."/>
            <person name="Inagaki F."/>
            <person name="Takami H."/>
        </authorList>
    </citation>
    <scope>NUCLEOTIDE SEQUENCE</scope>
    <source>
        <strain evidence="2">Expedition CK06-06</strain>
    </source>
</reference>
<dbReference type="SUPFAM" id="SSF53756">
    <property type="entry name" value="UDP-Glycosyltransferase/glycogen phosphorylase"/>
    <property type="match status" value="1"/>
</dbReference>
<feature type="non-terminal residue" evidence="2">
    <location>
        <position position="1"/>
    </location>
</feature>
<feature type="non-terminal residue" evidence="2">
    <location>
        <position position="268"/>
    </location>
</feature>
<dbReference type="PANTHER" id="PTHR45947:SF3">
    <property type="entry name" value="SULFOQUINOVOSYL TRANSFERASE SQD2"/>
    <property type="match status" value="1"/>
</dbReference>
<name>X1U5B5_9ZZZZ</name>
<protein>
    <recommendedName>
        <fullName evidence="1">Glycosyltransferase subfamily 4-like N-terminal domain-containing protein</fullName>
    </recommendedName>
</protein>
<dbReference type="EMBL" id="BARW01022386">
    <property type="protein sequence ID" value="GAI98836.1"/>
    <property type="molecule type" value="Genomic_DNA"/>
</dbReference>
<accession>X1U5B5</accession>
<organism evidence="2">
    <name type="scientific">marine sediment metagenome</name>
    <dbReference type="NCBI Taxonomy" id="412755"/>
    <lineage>
        <taxon>unclassified sequences</taxon>
        <taxon>metagenomes</taxon>
        <taxon>ecological metagenomes</taxon>
    </lineage>
</organism>
<evidence type="ECO:0000313" key="2">
    <source>
        <dbReference type="EMBL" id="GAI98836.1"/>
    </source>
</evidence>
<dbReference type="Pfam" id="PF13692">
    <property type="entry name" value="Glyco_trans_1_4"/>
    <property type="match status" value="1"/>
</dbReference>
<evidence type="ECO:0000259" key="1">
    <source>
        <dbReference type="Pfam" id="PF13439"/>
    </source>
</evidence>
<dbReference type="AlphaFoldDB" id="X1U5B5"/>
<gene>
    <name evidence="2" type="ORF">S12H4_37378</name>
</gene>
<dbReference type="CDD" id="cd03801">
    <property type="entry name" value="GT4_PimA-like"/>
    <property type="match status" value="1"/>
</dbReference>
<dbReference type="Gene3D" id="3.40.50.2000">
    <property type="entry name" value="Glycogen Phosphorylase B"/>
    <property type="match status" value="2"/>
</dbReference>
<feature type="domain" description="Glycosyltransferase subfamily 4-like N-terminal" evidence="1">
    <location>
        <begin position="7"/>
        <end position="178"/>
    </location>
</feature>
<dbReference type="PANTHER" id="PTHR45947">
    <property type="entry name" value="SULFOQUINOVOSYL TRANSFERASE SQD2"/>
    <property type="match status" value="1"/>
</dbReference>
<dbReference type="GO" id="GO:0016757">
    <property type="term" value="F:glycosyltransferase activity"/>
    <property type="evidence" value="ECO:0007669"/>
    <property type="project" value="TreeGrafter"/>
</dbReference>
<proteinExistence type="predicted"/>
<dbReference type="Pfam" id="PF13439">
    <property type="entry name" value="Glyco_transf_4"/>
    <property type="match status" value="1"/>
</dbReference>
<sequence length="268" mass="30448">GLNSPLYGGTERFVMNLSEELADRGHHIDVFSTKHSTEIPYQKYYKNLTIHRFYSPVNVFGINPACIMLHKLLKVKEIDVFHVHSYIYFTSIQAALAKLFRKIPILLHIHGGVGRPPYKTSMLRHFAKLFYDQTFGSFVLHQSDIIASVSAYDAEILKNSAPKKSDSIFIINNAINVENFPEVTPSVQGNFVVSYIGDLEPWKGVVYYARVIKEVLKKNKKVVFWFIGNGSLSSSLQNFFKGQQRVSFFGTVDHKTIPSLLSKTNLLV</sequence>
<dbReference type="InterPro" id="IPR028098">
    <property type="entry name" value="Glyco_trans_4-like_N"/>
</dbReference>
<dbReference type="InterPro" id="IPR050194">
    <property type="entry name" value="Glycosyltransferase_grp1"/>
</dbReference>